<dbReference type="InterPro" id="IPR050529">
    <property type="entry name" value="CYP450_sterol_14alpha_dmase"/>
</dbReference>
<feature type="region of interest" description="Disordered" evidence="11">
    <location>
        <begin position="44"/>
        <end position="159"/>
    </location>
</feature>
<feature type="compositionally biased region" description="Low complexity" evidence="11">
    <location>
        <begin position="106"/>
        <end position="119"/>
    </location>
</feature>
<feature type="compositionally biased region" description="Low complexity" evidence="11">
    <location>
        <begin position="597"/>
        <end position="613"/>
    </location>
</feature>
<dbReference type="GO" id="GO:0016020">
    <property type="term" value="C:membrane"/>
    <property type="evidence" value="ECO:0007669"/>
    <property type="project" value="UniProtKB-SubCell"/>
</dbReference>
<dbReference type="GO" id="GO:0005506">
    <property type="term" value="F:iron ion binding"/>
    <property type="evidence" value="ECO:0007669"/>
    <property type="project" value="InterPro"/>
</dbReference>
<feature type="region of interest" description="Disordered" evidence="11">
    <location>
        <begin position="700"/>
        <end position="733"/>
    </location>
</feature>
<dbReference type="InterPro" id="IPR017972">
    <property type="entry name" value="Cyt_P450_CS"/>
</dbReference>
<feature type="compositionally biased region" description="Pro residues" evidence="11">
    <location>
        <begin position="286"/>
        <end position="305"/>
    </location>
</feature>
<feature type="compositionally biased region" description="Polar residues" evidence="11">
    <location>
        <begin position="507"/>
        <end position="519"/>
    </location>
</feature>
<dbReference type="CDD" id="cd11042">
    <property type="entry name" value="CYP51-like"/>
    <property type="match status" value="1"/>
</dbReference>
<dbReference type="GO" id="GO:0004497">
    <property type="term" value="F:monooxygenase activity"/>
    <property type="evidence" value="ECO:0007669"/>
    <property type="project" value="UniProtKB-KW"/>
</dbReference>
<feature type="compositionally biased region" description="Low complexity" evidence="11">
    <location>
        <begin position="126"/>
        <end position="147"/>
    </location>
</feature>
<dbReference type="PANTHER" id="PTHR24304">
    <property type="entry name" value="CYTOCHROME P450 FAMILY 7"/>
    <property type="match status" value="1"/>
</dbReference>
<keyword evidence="8" id="KW-0503">Monooxygenase</keyword>
<evidence type="ECO:0000256" key="11">
    <source>
        <dbReference type="SAM" id="MobiDB-lite"/>
    </source>
</evidence>
<evidence type="ECO:0000256" key="2">
    <source>
        <dbReference type="ARBA" id="ARBA00004370"/>
    </source>
</evidence>
<dbReference type="InterPro" id="IPR036396">
    <property type="entry name" value="Cyt_P450_sf"/>
</dbReference>
<comment type="subcellular location">
    <subcellularLocation>
        <location evidence="2">Membrane</location>
    </subcellularLocation>
</comment>
<dbReference type="PROSITE" id="PS00086">
    <property type="entry name" value="CYTOCHROME_P450"/>
    <property type="match status" value="1"/>
</dbReference>
<organism evidence="12 13">
    <name type="scientific">Antrodiella citrinella</name>
    <dbReference type="NCBI Taxonomy" id="2447956"/>
    <lineage>
        <taxon>Eukaryota</taxon>
        <taxon>Fungi</taxon>
        <taxon>Dikarya</taxon>
        <taxon>Basidiomycota</taxon>
        <taxon>Agaricomycotina</taxon>
        <taxon>Agaricomycetes</taxon>
        <taxon>Polyporales</taxon>
        <taxon>Steccherinaceae</taxon>
        <taxon>Antrodiella</taxon>
    </lineage>
</organism>
<dbReference type="EMBL" id="SGPM01000047">
    <property type="protein sequence ID" value="THH31428.1"/>
    <property type="molecule type" value="Genomic_DNA"/>
</dbReference>
<evidence type="ECO:0000256" key="7">
    <source>
        <dbReference type="ARBA" id="ARBA00023004"/>
    </source>
</evidence>
<dbReference type="SUPFAM" id="SSF48264">
    <property type="entry name" value="Cytochrome P450"/>
    <property type="match status" value="1"/>
</dbReference>
<evidence type="ECO:0000256" key="4">
    <source>
        <dbReference type="ARBA" id="ARBA00022617"/>
    </source>
</evidence>
<evidence type="ECO:0000256" key="9">
    <source>
        <dbReference type="ARBA" id="ARBA00023136"/>
    </source>
</evidence>
<evidence type="ECO:0000256" key="6">
    <source>
        <dbReference type="ARBA" id="ARBA00023002"/>
    </source>
</evidence>
<feature type="compositionally biased region" description="Low complexity" evidence="11">
    <location>
        <begin position="362"/>
        <end position="378"/>
    </location>
</feature>
<evidence type="ECO:0000256" key="5">
    <source>
        <dbReference type="ARBA" id="ARBA00022723"/>
    </source>
</evidence>
<comment type="caution">
    <text evidence="12">The sequence shown here is derived from an EMBL/GenBank/DDBJ whole genome shotgun (WGS) entry which is preliminary data.</text>
</comment>
<dbReference type="OrthoDB" id="1055148at2759"/>
<dbReference type="InterPro" id="IPR002403">
    <property type="entry name" value="Cyt_P450_E_grp-IV"/>
</dbReference>
<reference evidence="12 13" key="1">
    <citation type="submission" date="2019-02" db="EMBL/GenBank/DDBJ databases">
        <title>Genome sequencing of the rare red list fungi Antrodiella citrinella (Flaviporus citrinellus).</title>
        <authorList>
            <person name="Buettner E."/>
            <person name="Kellner H."/>
        </authorList>
    </citation>
    <scope>NUCLEOTIDE SEQUENCE [LARGE SCALE GENOMIC DNA]</scope>
    <source>
        <strain evidence="12 13">DSM 108506</strain>
    </source>
</reference>
<comment type="cofactor">
    <cofactor evidence="1 10">
        <name>heme</name>
        <dbReference type="ChEBI" id="CHEBI:30413"/>
    </cofactor>
</comment>
<feature type="compositionally biased region" description="Low complexity" evidence="11">
    <location>
        <begin position="547"/>
        <end position="561"/>
    </location>
</feature>
<keyword evidence="13" id="KW-1185">Reference proteome</keyword>
<accession>A0A4S4N104</accession>
<feature type="compositionally biased region" description="Basic and acidic residues" evidence="11">
    <location>
        <begin position="722"/>
        <end position="732"/>
    </location>
</feature>
<evidence type="ECO:0000256" key="8">
    <source>
        <dbReference type="ARBA" id="ARBA00023033"/>
    </source>
</evidence>
<feature type="compositionally biased region" description="Basic residues" evidence="11">
    <location>
        <begin position="445"/>
        <end position="459"/>
    </location>
</feature>
<dbReference type="GO" id="GO:0016705">
    <property type="term" value="F:oxidoreductase activity, acting on paired donors, with incorporation or reduction of molecular oxygen"/>
    <property type="evidence" value="ECO:0007669"/>
    <property type="project" value="InterPro"/>
</dbReference>
<keyword evidence="7 10" id="KW-0408">Iron</keyword>
<feature type="compositionally biased region" description="Pro residues" evidence="11">
    <location>
        <begin position="705"/>
        <end position="715"/>
    </location>
</feature>
<feature type="region of interest" description="Disordered" evidence="11">
    <location>
        <begin position="206"/>
        <end position="663"/>
    </location>
</feature>
<keyword evidence="6" id="KW-0560">Oxidoreductase</keyword>
<dbReference type="GO" id="GO:0020037">
    <property type="term" value="F:heme binding"/>
    <property type="evidence" value="ECO:0007669"/>
    <property type="project" value="InterPro"/>
</dbReference>
<dbReference type="PRINTS" id="PR00385">
    <property type="entry name" value="P450"/>
</dbReference>
<evidence type="ECO:0000256" key="10">
    <source>
        <dbReference type="PIRSR" id="PIRSR602403-1"/>
    </source>
</evidence>
<dbReference type="InterPro" id="IPR001128">
    <property type="entry name" value="Cyt_P450"/>
</dbReference>
<name>A0A4S4N104_9APHY</name>
<comment type="similarity">
    <text evidence="3">Belongs to the cytochrome P450 family.</text>
</comment>
<evidence type="ECO:0008006" key="14">
    <source>
        <dbReference type="Google" id="ProtNLM"/>
    </source>
</evidence>
<keyword evidence="9" id="KW-0472">Membrane</keyword>
<protein>
    <recommendedName>
        <fullName evidence="14">Cytochrome P450</fullName>
    </recommendedName>
</protein>
<feature type="compositionally biased region" description="Polar residues" evidence="11">
    <location>
        <begin position="56"/>
        <end position="65"/>
    </location>
</feature>
<dbReference type="Gene3D" id="1.10.630.10">
    <property type="entry name" value="Cytochrome P450"/>
    <property type="match status" value="1"/>
</dbReference>
<evidence type="ECO:0000256" key="1">
    <source>
        <dbReference type="ARBA" id="ARBA00001971"/>
    </source>
</evidence>
<evidence type="ECO:0000313" key="12">
    <source>
        <dbReference type="EMBL" id="THH31428.1"/>
    </source>
</evidence>
<dbReference type="Pfam" id="PF00067">
    <property type="entry name" value="p450"/>
    <property type="match status" value="1"/>
</dbReference>
<evidence type="ECO:0000256" key="3">
    <source>
        <dbReference type="ARBA" id="ARBA00010617"/>
    </source>
</evidence>
<keyword evidence="4 10" id="KW-0349">Heme</keyword>
<feature type="compositionally biased region" description="Pro residues" evidence="11">
    <location>
        <begin position="627"/>
        <end position="642"/>
    </location>
</feature>
<dbReference type="Proteomes" id="UP000308730">
    <property type="component" value="Unassembled WGS sequence"/>
</dbReference>
<feature type="compositionally biased region" description="Low complexity" evidence="11">
    <location>
        <begin position="484"/>
        <end position="495"/>
    </location>
</feature>
<evidence type="ECO:0000313" key="13">
    <source>
        <dbReference type="Proteomes" id="UP000308730"/>
    </source>
</evidence>
<feature type="compositionally biased region" description="Basic residues" evidence="11">
    <location>
        <begin position="397"/>
        <end position="406"/>
    </location>
</feature>
<dbReference type="PRINTS" id="PR00465">
    <property type="entry name" value="EP450IV"/>
</dbReference>
<dbReference type="FunFam" id="1.10.630.10:FF:000033">
    <property type="entry name" value="14-alpha sterol demethylase"/>
    <property type="match status" value="1"/>
</dbReference>
<sequence length="1284" mass="139520">MEGIISPSTEIIADSEDEGMLLGSPRKADMIAGRGRDVSMIQTANFSTRPGPGPSHITSDISSFTHHSKELSLPPIAILPSAEDITTSTTPPPATKPRPRPRPKKIPAAAEGQAGSSSSNTNPQDTSISTPSTSITTPAPSSSNVSRPRPRPRMIKAPATIMDGFSVFPSKPDTNPIATASTRIQGNTSIIEDPADFSLDIAERAKMRSRARTSKPTGDVIEISDDDELSFLPPAKPKGKAKDVPKKPSKRAKPSRGADSLLPESTPGSLPAPTSDFSLHLESLPPSDPPIPSTGPPGLTPPDVPRPGGRGSSPPLSPALNLTRKRKRVAQLAGSDDDEPSGAAVLKPTSGSMMPPPPPPFFASSSSASGSSAHAPAAIEGLPESAGPAAAAPVAAPKKRNPRKRKVADEEEDAFNPNEEPPKSKAKGRRNKKDEEDEEEFGAKPKAKPKRKPAAKAKAKKSDARVEVVVEVPSPRKRTKSNDVVPETQPEPVVVLRPDDARPEITSGPQETQSGSTSALPGAKAQAKSATSAGKHKGKEPAVTEVGPSKGSKTSNPPSSKSKGKRRAIESSDEDEEDRPPSNAKGGKVSSSKKDATPSVHSNSQSSTTSGVVRTRRLKENGDIEAPAPPPSPQPLRTPVPQKPGAFSRANSTIPNKLTPMSELIRKVNSLPGSPFASARPAHSPYMKSSRSMLKRIAPLHPNRRTPPPPPPRAPPPKKSKKELEREEKWEQELEDSIDGCEPWSGYIDQMQEQLASVSSTRLALLVLVNLPLIAIALNIVNQLLPKDPSRPPMVWHWIPIFGSAASYGQDPIKFYQETAEKYGNIFTFILLGRRVTVTLGAEGNNFVLGGKHTDLCAEDAYTPLTTPVFGKDVVYDCPNELLMEQKKFVKFGLRTENFRAYVPMVEEEVSQFMAKQDHFKIFQMNDINEWGTFDVLDVMSEITILTASRTLQGKEVREHITADYANVFADLDGGFTPMHWLFPSLPLPSYRKRDVAHKKISDFYIDIIQKRRAAGAGLEEPDMISSLMDCKYRSGRALKDHEIAHIMIALLMAGQHTSSATGSWLMLHIADRPDIGEALYEEQVKHFRLPNGTWRTMEFEEIKDLPILDSVIRETLRMHPPIHSIMRKVRTDIPVPRTLGAPSEDGIYVVPVGDFVWSSPAVSQLDPRVWKNAGEWDPTRWSDPEGAAAAAGRAYEDSEGPKIDFGFGLVSKGTESPYQPFGAGRHRCIGEQFAYLQLSTVITTMIRLVELKLTAPFPAPNYQTLITLPKKPRSIMYRRRAFN</sequence>
<gene>
    <name evidence="12" type="ORF">EUX98_g2734</name>
</gene>
<dbReference type="PANTHER" id="PTHR24304:SF2">
    <property type="entry name" value="24-HYDROXYCHOLESTEROL 7-ALPHA-HYDROXYLASE"/>
    <property type="match status" value="1"/>
</dbReference>
<proteinExistence type="inferred from homology"/>
<keyword evidence="5 10" id="KW-0479">Metal-binding</keyword>
<feature type="binding site" description="axial binding residue" evidence="10">
    <location>
        <position position="1229"/>
    </location>
    <ligand>
        <name>heme</name>
        <dbReference type="ChEBI" id="CHEBI:30413"/>
    </ligand>
    <ligandPart>
        <name>Fe</name>
        <dbReference type="ChEBI" id="CHEBI:18248"/>
    </ligandPart>
</feature>